<proteinExistence type="predicted"/>
<reference evidence="2 3" key="2">
    <citation type="journal article" date="2017" name="Nature">
        <title>The Apostasia genome and the evolution of orchids.</title>
        <authorList>
            <person name="Zhang G.Q."/>
            <person name="Liu K.W."/>
            <person name="Li Z."/>
            <person name="Lohaus R."/>
            <person name="Hsiao Y.Y."/>
            <person name="Niu S.C."/>
            <person name="Wang J.Y."/>
            <person name="Lin Y.C."/>
            <person name="Xu Q."/>
            <person name="Chen L.J."/>
            <person name="Yoshida K."/>
            <person name="Fujiwara S."/>
            <person name="Wang Z.W."/>
            <person name="Zhang Y.Q."/>
            <person name="Mitsuda N."/>
            <person name="Wang M."/>
            <person name="Liu G.H."/>
            <person name="Pecoraro L."/>
            <person name="Huang H.X."/>
            <person name="Xiao X.J."/>
            <person name="Lin M."/>
            <person name="Wu X.Y."/>
            <person name="Wu W.L."/>
            <person name="Chen Y.Y."/>
            <person name="Chang S.B."/>
            <person name="Sakamoto S."/>
            <person name="Ohme-Takagi M."/>
            <person name="Yagi M."/>
            <person name="Zeng S.J."/>
            <person name="Shen C.Y."/>
            <person name="Yeh C.M."/>
            <person name="Luo Y.B."/>
            <person name="Tsai W.C."/>
            <person name="Van de Peer Y."/>
            <person name="Liu Z.J."/>
        </authorList>
    </citation>
    <scope>NUCLEOTIDE SEQUENCE [LARGE SCALE GENOMIC DNA]</scope>
    <source>
        <tissue evidence="2">The whole plant</tissue>
    </source>
</reference>
<dbReference type="SUPFAM" id="SSF56672">
    <property type="entry name" value="DNA/RNA polymerases"/>
    <property type="match status" value="1"/>
</dbReference>
<evidence type="ECO:0000259" key="1">
    <source>
        <dbReference type="PROSITE" id="PS50878"/>
    </source>
</evidence>
<accession>A0A2I0VYX1</accession>
<dbReference type="InterPro" id="IPR043502">
    <property type="entry name" value="DNA/RNA_pol_sf"/>
</dbReference>
<dbReference type="EMBL" id="KZ503072">
    <property type="protein sequence ID" value="PKU68608.1"/>
    <property type="molecule type" value="Genomic_DNA"/>
</dbReference>
<reference evidence="2 3" key="1">
    <citation type="journal article" date="2016" name="Sci. Rep.">
        <title>The Dendrobium catenatum Lindl. genome sequence provides insights into polysaccharide synthase, floral development and adaptive evolution.</title>
        <authorList>
            <person name="Zhang G.Q."/>
            <person name="Xu Q."/>
            <person name="Bian C."/>
            <person name="Tsai W.C."/>
            <person name="Yeh C.M."/>
            <person name="Liu K.W."/>
            <person name="Yoshida K."/>
            <person name="Zhang L.S."/>
            <person name="Chang S.B."/>
            <person name="Chen F."/>
            <person name="Shi Y."/>
            <person name="Su Y.Y."/>
            <person name="Zhang Y.Q."/>
            <person name="Chen L.J."/>
            <person name="Yin Y."/>
            <person name="Lin M."/>
            <person name="Huang H."/>
            <person name="Deng H."/>
            <person name="Wang Z.W."/>
            <person name="Zhu S.L."/>
            <person name="Zhao X."/>
            <person name="Deng C."/>
            <person name="Niu S.C."/>
            <person name="Huang J."/>
            <person name="Wang M."/>
            <person name="Liu G.H."/>
            <person name="Yang H.J."/>
            <person name="Xiao X.J."/>
            <person name="Hsiao Y.Y."/>
            <person name="Wu W.L."/>
            <person name="Chen Y.Y."/>
            <person name="Mitsuda N."/>
            <person name="Ohme-Takagi M."/>
            <person name="Luo Y.B."/>
            <person name="Van de Peer Y."/>
            <person name="Liu Z.J."/>
        </authorList>
    </citation>
    <scope>NUCLEOTIDE SEQUENCE [LARGE SCALE GENOMIC DNA]</scope>
    <source>
        <tissue evidence="2">The whole plant</tissue>
    </source>
</reference>
<evidence type="ECO:0000313" key="2">
    <source>
        <dbReference type="EMBL" id="PKU68608.1"/>
    </source>
</evidence>
<dbReference type="InterPro" id="IPR026960">
    <property type="entry name" value="RVT-Znf"/>
</dbReference>
<dbReference type="PROSITE" id="PS50878">
    <property type="entry name" value="RT_POL"/>
    <property type="match status" value="1"/>
</dbReference>
<dbReference type="AlphaFoldDB" id="A0A2I0VYX1"/>
<name>A0A2I0VYX1_9ASPA</name>
<feature type="domain" description="Reverse transcriptase" evidence="1">
    <location>
        <begin position="169"/>
        <end position="441"/>
    </location>
</feature>
<keyword evidence="3" id="KW-1185">Reference proteome</keyword>
<dbReference type="InterPro" id="IPR000477">
    <property type="entry name" value="RT_dom"/>
</dbReference>
<dbReference type="CDD" id="cd01650">
    <property type="entry name" value="RT_nLTR_like"/>
    <property type="match status" value="1"/>
</dbReference>
<dbReference type="Proteomes" id="UP000233837">
    <property type="component" value="Unassembled WGS sequence"/>
</dbReference>
<protein>
    <submittedName>
        <fullName evidence="2">Ribonuclease H protein</fullName>
    </submittedName>
</protein>
<gene>
    <name evidence="2" type="ORF">MA16_Dca025700</name>
</gene>
<dbReference type="PANTHER" id="PTHR31635:SF196">
    <property type="entry name" value="REVERSE TRANSCRIPTASE DOMAIN-CONTAINING PROTEIN-RELATED"/>
    <property type="match status" value="1"/>
</dbReference>
<dbReference type="STRING" id="906689.A0A2I0VYX1"/>
<dbReference type="Pfam" id="PF00078">
    <property type="entry name" value="RVT_1"/>
    <property type="match status" value="1"/>
</dbReference>
<evidence type="ECO:0000313" key="3">
    <source>
        <dbReference type="Proteomes" id="UP000233837"/>
    </source>
</evidence>
<dbReference type="Pfam" id="PF13966">
    <property type="entry name" value="zf-RVT"/>
    <property type="match status" value="1"/>
</dbReference>
<sequence>MVQANPYDPTLIHSFKEINQRVLDLSSMCSSLMIQRAKVKWLKQGEEDLKYLFSKIKIRQSSTKQVVNLFVAFPGKDKRDAINCIVQHFQGLFNSPPPSSLDVSSFPIGNSLPNFYCDILTDYVKDKEIKSSVFSGASSSSPGPDGFNYHFYKTSWHITGPLVCKAVRSFFAKGYIPMGVKSTVLVLIPKSKNVESISDFRPIALCNTIYKIFAKTLANRLKPIMPLLVKHNQSGFVKSRISTDNIILAKEILGLASKRSRHKFFCVKLDIRKAFDTVSREFLISRMLQKGFPHHFVNLIKACISDVNYSVLVNGALEGFFSSTSGLRQGCPLSPYLFCLVMDAFSALIDNGDFKGINVDGFSLSHLLYADDVLVFGEGTIENCLCLKRILASFSNATGLHVNLTKSSIMFPKSVTNQEEICQILSIHNISDVITYLGIPLSFNRLKVADFIPLTDSIASKLSGWKASLLSFAGRLQFLKYTILNSIAYWIRGSIIPKTVSKFFRKVCSKFLFFGDCNAGKKLHLVSWDKVTCPKENGGLGLPSLAALQYAFNCSIIIRMYNTQSPLAQWLSARYISPWKPIPSFASKFWKAVCSTAVVAREKFSFKITRNAPISFRWDHWVNNAKLEDFLLLQDFNFQFPNSFSDSLVRDFISGDNWMLPMCFSSLMQLNIHSVNIEEGAACLWWDNKKNYKHHDFVLDFYKNHPTVTWHNLIWKNRPALRYSCTTWLALVGGIKTAEALHHRNIQVPLTCSLCFSHQETVAHLFFGCQYSFSIIKALIPGANGFLMEPSLLQILGWLEDVNLRTADEKAFFSLIICCCVYFIWKERNQRRFCNILNCYNSTVFCIKKAVHAKVSNWKSSSSLLGKLYAGNAFNI</sequence>
<dbReference type="PANTHER" id="PTHR31635">
    <property type="entry name" value="REVERSE TRANSCRIPTASE DOMAIN-CONTAINING PROTEIN-RELATED"/>
    <property type="match status" value="1"/>
</dbReference>
<organism evidence="2 3">
    <name type="scientific">Dendrobium catenatum</name>
    <dbReference type="NCBI Taxonomy" id="906689"/>
    <lineage>
        <taxon>Eukaryota</taxon>
        <taxon>Viridiplantae</taxon>
        <taxon>Streptophyta</taxon>
        <taxon>Embryophyta</taxon>
        <taxon>Tracheophyta</taxon>
        <taxon>Spermatophyta</taxon>
        <taxon>Magnoliopsida</taxon>
        <taxon>Liliopsida</taxon>
        <taxon>Asparagales</taxon>
        <taxon>Orchidaceae</taxon>
        <taxon>Epidendroideae</taxon>
        <taxon>Malaxideae</taxon>
        <taxon>Dendrobiinae</taxon>
        <taxon>Dendrobium</taxon>
    </lineage>
</organism>